<evidence type="ECO:0000256" key="1">
    <source>
        <dbReference type="ARBA" id="ARBA00004604"/>
    </source>
</evidence>
<dbReference type="Gene3D" id="3.30.360.20">
    <property type="entry name" value="RNA 3'-terminal phosphate cyclase, insert domain"/>
    <property type="match status" value="1"/>
</dbReference>
<dbReference type="Pfam" id="PF01137">
    <property type="entry name" value="RTC"/>
    <property type="match status" value="1"/>
</dbReference>
<dbReference type="InterPro" id="IPR013792">
    <property type="entry name" value="RNA3'P_cycl/enolpyr_Trfase_a/b"/>
</dbReference>
<proteinExistence type="inferred from homology"/>
<evidence type="ECO:0000256" key="4">
    <source>
        <dbReference type="ARBA" id="ARBA00023242"/>
    </source>
</evidence>
<dbReference type="InterPro" id="IPR000228">
    <property type="entry name" value="RNA3'_term_phos_cyc"/>
</dbReference>
<evidence type="ECO:0000313" key="7">
    <source>
        <dbReference type="EMBL" id="JAT71745.1"/>
    </source>
</evidence>
<dbReference type="SUPFAM" id="SSF55205">
    <property type="entry name" value="EPT/RTPC-like"/>
    <property type="match status" value="1"/>
</dbReference>
<keyword evidence="4" id="KW-0539">Nucleus</keyword>
<dbReference type="PROSITE" id="PS01287">
    <property type="entry name" value="RTC"/>
    <property type="match status" value="1"/>
</dbReference>
<dbReference type="InterPro" id="IPR013791">
    <property type="entry name" value="RNA3'-term_phos_cycl_insert"/>
</dbReference>
<dbReference type="PANTHER" id="PTHR11096">
    <property type="entry name" value="RNA 3' TERMINAL PHOSPHATE CYCLASE"/>
    <property type="match status" value="1"/>
</dbReference>
<dbReference type="EMBL" id="GDKF01006877">
    <property type="protein sequence ID" value="JAT71745.1"/>
    <property type="molecule type" value="Transcribed_RNA"/>
</dbReference>
<dbReference type="PANTHER" id="PTHR11096:SF1">
    <property type="entry name" value="RNA 3'-TERMINAL PHOSPHATE CYCLASE-LIKE PROTEIN"/>
    <property type="match status" value="1"/>
</dbReference>
<reference evidence="7" key="1">
    <citation type="submission" date="2015-08" db="EMBL/GenBank/DDBJ databases">
        <authorList>
            <person name="Babu N.S."/>
            <person name="Beckwith C.J."/>
            <person name="Beseler K.G."/>
            <person name="Brison A."/>
            <person name="Carone J.V."/>
            <person name="Caskin T.P."/>
            <person name="Diamond M."/>
            <person name="Durham M.E."/>
            <person name="Foxe J.M."/>
            <person name="Go M."/>
            <person name="Henderson B.A."/>
            <person name="Jones I.B."/>
            <person name="McGettigan J.A."/>
            <person name="Micheletti S.J."/>
            <person name="Nasrallah M.E."/>
            <person name="Ortiz D."/>
            <person name="Piller C.R."/>
            <person name="Privatt S.R."/>
            <person name="Schneider S.L."/>
            <person name="Sharp S."/>
            <person name="Smith T.C."/>
            <person name="Stanton J.D."/>
            <person name="Ullery H.E."/>
            <person name="Wilson R.J."/>
            <person name="Serrano M.G."/>
            <person name="Buck G."/>
            <person name="Lee V."/>
            <person name="Wang Y."/>
            <person name="Carvalho R."/>
            <person name="Voegtly L."/>
            <person name="Shi R."/>
            <person name="Duckworth R."/>
            <person name="Johnson A."/>
            <person name="Loviza R."/>
            <person name="Walstead R."/>
            <person name="Shah Z."/>
            <person name="Kiflezghi M."/>
            <person name="Wade K."/>
            <person name="Ball S.L."/>
            <person name="Bradley K.W."/>
            <person name="Asai D.J."/>
            <person name="Bowman C.A."/>
            <person name="Russell D.A."/>
            <person name="Pope W.H."/>
            <person name="Jacobs-Sera D."/>
            <person name="Hendrix R.W."/>
            <person name="Hatfull G.F."/>
        </authorList>
    </citation>
    <scope>NUCLEOTIDE SEQUENCE</scope>
</reference>
<dbReference type="InterPro" id="IPR023797">
    <property type="entry name" value="RNA3'_phos_cyclase_dom"/>
</dbReference>
<feature type="domain" description="RNA 3'-terminal phosphate cyclase" evidence="5">
    <location>
        <begin position="3"/>
        <end position="335"/>
    </location>
</feature>
<dbReference type="InterPro" id="IPR036553">
    <property type="entry name" value="RPTC_insert"/>
</dbReference>
<comment type="subcellular location">
    <subcellularLocation>
        <location evidence="1">Nucleus</location>
        <location evidence="1">Nucleolus</location>
    </subcellularLocation>
</comment>
<evidence type="ECO:0000259" key="5">
    <source>
        <dbReference type="Pfam" id="PF01137"/>
    </source>
</evidence>
<keyword evidence="3" id="KW-0690">Ribosome biogenesis</keyword>
<gene>
    <name evidence="7" type="ORF">g.100429</name>
</gene>
<name>A0A1D1ZYD5_AUXPR</name>
<dbReference type="CDD" id="cd00875">
    <property type="entry name" value="RNA_Cyclase_Class_I"/>
    <property type="match status" value="1"/>
</dbReference>
<protein>
    <recommendedName>
        <fullName evidence="8">RNA 3'-terminal phosphate cyclase-like protein</fullName>
    </recommendedName>
</protein>
<organism evidence="7">
    <name type="scientific">Auxenochlorella protothecoides</name>
    <name type="common">Green microalga</name>
    <name type="synonym">Chlorella protothecoides</name>
    <dbReference type="NCBI Taxonomy" id="3075"/>
    <lineage>
        <taxon>Eukaryota</taxon>
        <taxon>Viridiplantae</taxon>
        <taxon>Chlorophyta</taxon>
        <taxon>core chlorophytes</taxon>
        <taxon>Trebouxiophyceae</taxon>
        <taxon>Chlorellales</taxon>
        <taxon>Chlorellaceae</taxon>
        <taxon>Auxenochlorella</taxon>
    </lineage>
</organism>
<dbReference type="InterPro" id="IPR020719">
    <property type="entry name" value="RNA3'_term_phos_cycl-like_CS"/>
</dbReference>
<dbReference type="AlphaFoldDB" id="A0A1D1ZYD5"/>
<dbReference type="InterPro" id="IPR037136">
    <property type="entry name" value="RNA3'_phos_cyclase_dom_sf"/>
</dbReference>
<dbReference type="GO" id="GO:0005730">
    <property type="term" value="C:nucleolus"/>
    <property type="evidence" value="ECO:0007669"/>
    <property type="project" value="UniProtKB-SubCell"/>
</dbReference>
<dbReference type="GO" id="GO:0000479">
    <property type="term" value="P:endonucleolytic cleavage of tricistronic rRNA transcript (SSU-rRNA, 5.8S rRNA, LSU-rRNA)"/>
    <property type="evidence" value="ECO:0007669"/>
    <property type="project" value="TreeGrafter"/>
</dbReference>
<dbReference type="NCBIfam" id="TIGR03400">
    <property type="entry name" value="18S_RNA_Rcl1p"/>
    <property type="match status" value="1"/>
</dbReference>
<evidence type="ECO:0000256" key="3">
    <source>
        <dbReference type="ARBA" id="ARBA00022517"/>
    </source>
</evidence>
<dbReference type="Gene3D" id="3.65.10.20">
    <property type="entry name" value="RNA 3'-terminal phosphate cyclase domain"/>
    <property type="match status" value="1"/>
</dbReference>
<accession>A0A1D1ZYD5</accession>
<sequence length="361" mass="38509">MLRFQGAEHFRQRLVFSTLSGRPIRIDGIRPHAESPGLQEHEASLLRLIEKVTNGCIIEINETGTSLRYKPGFIHGGPGIEHDCGTSRGVGYYLEPLALLALFGRSPLSASLRGVTNGGPDPGVDVFRAVTLPLLRQLAGLEDGLELRIEARGAPPLGGGEVRLRLPCVKALPPVALTDEGMVRRVRGVAHSMRVSPQAANRLVDGARGVMNKLLADVFIFTDHMSGRASGLSPGYGVALVAETTSGRMLCAEACAELGKASQSTAEDVGRAAAAALLEEVSRGGVADSMHQALVLTLCVLGPEEINEVRLGPLTPYAVGTLRHLRDFFNVQFSIRPEEETRTIFLSCVGAGVKNLSKKIA</sequence>
<dbReference type="InterPro" id="IPR016443">
    <property type="entry name" value="RNA3'_term_phos_cyc_type_2"/>
</dbReference>
<evidence type="ECO:0000259" key="6">
    <source>
        <dbReference type="Pfam" id="PF05189"/>
    </source>
</evidence>
<feature type="domain" description="RNA 3'-terminal phosphate cyclase insert" evidence="6">
    <location>
        <begin position="178"/>
        <end position="281"/>
    </location>
</feature>
<dbReference type="GO" id="GO:0004521">
    <property type="term" value="F:RNA endonuclease activity"/>
    <property type="evidence" value="ECO:0007669"/>
    <property type="project" value="TreeGrafter"/>
</dbReference>
<dbReference type="Pfam" id="PF05189">
    <property type="entry name" value="RTC_insert"/>
    <property type="match status" value="1"/>
</dbReference>
<comment type="similarity">
    <text evidence="2">Belongs to the RNA 3'-terminal cyclase family. Type 2 subfamily.</text>
</comment>
<evidence type="ECO:0008006" key="8">
    <source>
        <dbReference type="Google" id="ProtNLM"/>
    </source>
</evidence>
<evidence type="ECO:0000256" key="2">
    <source>
        <dbReference type="ARBA" id="ARBA00007089"/>
    </source>
</evidence>